<evidence type="ECO:0000256" key="1">
    <source>
        <dbReference type="SAM" id="MobiDB-lite"/>
    </source>
</evidence>
<organism evidence="2 3">
    <name type="scientific">Anaeromicropila populeti</name>
    <dbReference type="NCBI Taxonomy" id="37658"/>
    <lineage>
        <taxon>Bacteria</taxon>
        <taxon>Bacillati</taxon>
        <taxon>Bacillota</taxon>
        <taxon>Clostridia</taxon>
        <taxon>Lachnospirales</taxon>
        <taxon>Lachnospiraceae</taxon>
        <taxon>Anaeromicropila</taxon>
    </lineage>
</organism>
<sequence>MTLEGSKVCLLPQEPDTGSPQEQVFEKEKGCSCSSAIPQSATSLLHFGQ</sequence>
<dbReference type="STRING" id="37658.SAMN05661086_00886"/>
<evidence type="ECO:0000313" key="2">
    <source>
        <dbReference type="EMBL" id="SFR67723.1"/>
    </source>
</evidence>
<keyword evidence="3" id="KW-1185">Reference proteome</keyword>
<reference evidence="2 3" key="1">
    <citation type="submission" date="2016-10" db="EMBL/GenBank/DDBJ databases">
        <authorList>
            <person name="de Groot N.N."/>
        </authorList>
    </citation>
    <scope>NUCLEOTIDE SEQUENCE [LARGE SCALE GENOMIC DNA]</scope>
    <source>
        <strain evidence="2 3">743A</strain>
    </source>
</reference>
<dbReference type="AlphaFoldDB" id="A0A1I6ILY6"/>
<evidence type="ECO:0000313" key="3">
    <source>
        <dbReference type="Proteomes" id="UP000199659"/>
    </source>
</evidence>
<accession>A0A1I6ILY6</accession>
<dbReference type="Proteomes" id="UP000199659">
    <property type="component" value="Unassembled WGS sequence"/>
</dbReference>
<protein>
    <submittedName>
        <fullName evidence="2">Uncharacterized protein</fullName>
    </submittedName>
</protein>
<dbReference type="EMBL" id="FOYZ01000003">
    <property type="protein sequence ID" value="SFR67723.1"/>
    <property type="molecule type" value="Genomic_DNA"/>
</dbReference>
<feature type="region of interest" description="Disordered" evidence="1">
    <location>
        <begin position="1"/>
        <end position="21"/>
    </location>
</feature>
<proteinExistence type="predicted"/>
<gene>
    <name evidence="2" type="ORF">SAMN05661086_00886</name>
</gene>
<name>A0A1I6ILY6_9FIRM</name>